<feature type="region of interest" description="Disordered" evidence="1">
    <location>
        <begin position="288"/>
        <end position="333"/>
    </location>
</feature>
<name>A0ABQ0KUH6_MYCCL</name>
<evidence type="ECO:0000313" key="3">
    <source>
        <dbReference type="Proteomes" id="UP000815677"/>
    </source>
</evidence>
<feature type="non-terminal residue" evidence="2">
    <location>
        <position position="333"/>
    </location>
</feature>
<gene>
    <name evidence="2" type="ORF">MCHLO_00225</name>
</gene>
<proteinExistence type="predicted"/>
<organism evidence="2 3">
    <name type="scientific">Mycena chlorophos</name>
    <name type="common">Agaric fungus</name>
    <name type="synonym">Agaricus chlorophos</name>
    <dbReference type="NCBI Taxonomy" id="658473"/>
    <lineage>
        <taxon>Eukaryota</taxon>
        <taxon>Fungi</taxon>
        <taxon>Dikarya</taxon>
        <taxon>Basidiomycota</taxon>
        <taxon>Agaricomycotina</taxon>
        <taxon>Agaricomycetes</taxon>
        <taxon>Agaricomycetidae</taxon>
        <taxon>Agaricales</taxon>
        <taxon>Marasmiineae</taxon>
        <taxon>Mycenaceae</taxon>
        <taxon>Mycena</taxon>
    </lineage>
</organism>
<accession>A0ABQ0KUH6</accession>
<evidence type="ECO:0000313" key="2">
    <source>
        <dbReference type="EMBL" id="GAT42512.1"/>
    </source>
</evidence>
<sequence length="333" mass="37235">MINYIQKRFMALKLAGKGDAPFAWAPQSEVYTYMSSGVDKPVIFVIKGEVRAVKYCKGETYAYVGGSDEDSALMSRVFEQFEQVENREHATRVSSHTTVRTSDREDLIIIRMNEDTKRHEYSVNGTHSRVEPWDFKAPLQIGVAMNIVCTMHEQRVFVEKIMSGAEIWTSRWVLQGRIVLQQTTQFPQQETEIHRSLKLGLPIVRDNAATEYEIFVDLIHTGLPPHLPLGAVRSVMPPASTRIPASRYVPETVVFNQQANQIHHRRNLEPLLDPFGRGEFSARASGSTIHQAFGPSPPPFSLPGGTSLNAARIASPGPPPQPSARYSANGLRI</sequence>
<protein>
    <submittedName>
        <fullName evidence="2">Uncharacterized protein</fullName>
    </submittedName>
</protein>
<reference evidence="2" key="1">
    <citation type="submission" date="2014-09" db="EMBL/GenBank/DDBJ databases">
        <title>Genome sequence of the luminous mushroom Mycena chlorophos for searching fungal bioluminescence genes.</title>
        <authorList>
            <person name="Tanaka Y."/>
            <person name="Kasuga D."/>
            <person name="Oba Y."/>
            <person name="Hase S."/>
            <person name="Sato K."/>
            <person name="Oba Y."/>
            <person name="Sakakibara Y."/>
        </authorList>
    </citation>
    <scope>NUCLEOTIDE SEQUENCE</scope>
</reference>
<evidence type="ECO:0000256" key="1">
    <source>
        <dbReference type="SAM" id="MobiDB-lite"/>
    </source>
</evidence>
<dbReference type="Proteomes" id="UP000815677">
    <property type="component" value="Unassembled WGS sequence"/>
</dbReference>
<keyword evidence="3" id="KW-1185">Reference proteome</keyword>
<dbReference type="EMBL" id="DF838040">
    <property type="protein sequence ID" value="GAT42512.1"/>
    <property type="molecule type" value="Genomic_DNA"/>
</dbReference>